<gene>
    <name evidence="11" type="ORF">RDB_LOCUS148325</name>
</gene>
<proteinExistence type="inferred from homology"/>
<dbReference type="CDD" id="cd03672">
    <property type="entry name" value="NUDIX_Dcp2p_Nudt20"/>
    <property type="match status" value="1"/>
</dbReference>
<dbReference type="SMART" id="SM01125">
    <property type="entry name" value="DCP2"/>
    <property type="match status" value="1"/>
</dbReference>
<evidence type="ECO:0000256" key="3">
    <source>
        <dbReference type="ARBA" id="ARBA00005279"/>
    </source>
</evidence>
<dbReference type="PROSITE" id="PS51462">
    <property type="entry name" value="NUDIX"/>
    <property type="match status" value="1"/>
</dbReference>
<evidence type="ECO:0000256" key="5">
    <source>
        <dbReference type="ARBA" id="ARBA00022723"/>
    </source>
</evidence>
<dbReference type="GO" id="GO:0000290">
    <property type="term" value="P:deadenylation-dependent decapping of nuclear-transcribed mRNA"/>
    <property type="evidence" value="ECO:0007669"/>
    <property type="project" value="InterPro"/>
</dbReference>
<comment type="subcellular location">
    <subcellularLocation>
        <location evidence="2">Cytoplasm</location>
    </subcellularLocation>
</comment>
<feature type="compositionally biased region" description="Pro residues" evidence="9">
    <location>
        <begin position="469"/>
        <end position="481"/>
    </location>
</feature>
<feature type="compositionally biased region" description="Basic and acidic residues" evidence="9">
    <location>
        <begin position="313"/>
        <end position="326"/>
    </location>
</feature>
<evidence type="ECO:0000259" key="10">
    <source>
        <dbReference type="PROSITE" id="PS51462"/>
    </source>
</evidence>
<dbReference type="PANTHER" id="PTHR23114">
    <property type="entry name" value="M7GPPPN-MRNA HYDROLASE"/>
    <property type="match status" value="1"/>
</dbReference>
<feature type="region of interest" description="Disordered" evidence="9">
    <location>
        <begin position="272"/>
        <end position="408"/>
    </location>
</feature>
<protein>
    <recommendedName>
        <fullName evidence="10">Nudix hydrolase domain-containing protein</fullName>
    </recommendedName>
</protein>
<feature type="compositionally biased region" description="Low complexity" evidence="9">
    <location>
        <begin position="355"/>
        <end position="368"/>
    </location>
</feature>
<keyword evidence="7" id="KW-0694">RNA-binding</keyword>
<feature type="compositionally biased region" description="Polar residues" evidence="9">
    <location>
        <begin position="10"/>
        <end position="20"/>
    </location>
</feature>
<evidence type="ECO:0000256" key="8">
    <source>
        <dbReference type="ARBA" id="ARBA00023211"/>
    </source>
</evidence>
<dbReference type="InterPro" id="IPR020084">
    <property type="entry name" value="NUDIX_hydrolase_CS"/>
</dbReference>
<evidence type="ECO:0000256" key="9">
    <source>
        <dbReference type="SAM" id="MobiDB-lite"/>
    </source>
</evidence>
<dbReference type="GO" id="GO:0003723">
    <property type="term" value="F:RNA binding"/>
    <property type="evidence" value="ECO:0007669"/>
    <property type="project" value="UniProtKB-KW"/>
</dbReference>
<dbReference type="AlphaFoldDB" id="A0A8H3DA00"/>
<comment type="caution">
    <text evidence="11">The sequence shown here is derived from an EMBL/GenBank/DDBJ whole genome shotgun (WGS) entry which is preliminary data.</text>
</comment>
<dbReference type="SUPFAM" id="SSF55811">
    <property type="entry name" value="Nudix"/>
    <property type="match status" value="1"/>
</dbReference>
<feature type="region of interest" description="Disordered" evidence="9">
    <location>
        <begin position="429"/>
        <end position="495"/>
    </location>
</feature>
<dbReference type="EMBL" id="CAJMXA010003885">
    <property type="protein sequence ID" value="CAE6521280.1"/>
    <property type="molecule type" value="Genomic_DNA"/>
</dbReference>
<dbReference type="InterPro" id="IPR036189">
    <property type="entry name" value="DCP2_BoxA_sf"/>
</dbReference>
<evidence type="ECO:0000256" key="1">
    <source>
        <dbReference type="ARBA" id="ARBA00001936"/>
    </source>
</evidence>
<feature type="region of interest" description="Disordered" evidence="9">
    <location>
        <begin position="550"/>
        <end position="570"/>
    </location>
</feature>
<feature type="compositionally biased region" description="Polar residues" evidence="9">
    <location>
        <begin position="429"/>
        <end position="442"/>
    </location>
</feature>
<dbReference type="InterPro" id="IPR007722">
    <property type="entry name" value="DCP2_BoxA"/>
</dbReference>
<evidence type="ECO:0000256" key="4">
    <source>
        <dbReference type="ARBA" id="ARBA00022490"/>
    </source>
</evidence>
<dbReference type="FunFam" id="3.90.79.10:FF:000003">
    <property type="entry name" value="M7GpppN-mRNA hydrolase isoform 2"/>
    <property type="match status" value="1"/>
</dbReference>
<feature type="region of interest" description="Disordered" evidence="9">
    <location>
        <begin position="1"/>
        <end position="22"/>
    </location>
</feature>
<dbReference type="GO" id="GO:0140933">
    <property type="term" value="F:5'-(N(7)-methylguanosine 5'-triphospho)-[mRNA] hydrolase activity"/>
    <property type="evidence" value="ECO:0007669"/>
    <property type="project" value="InterPro"/>
</dbReference>
<sequence length="765" mass="83516">MASETPHTMFAQSSTSTSSDHPLPGLVSGSFSFKDATLEDVWEDLSSRFILNVPDEELEAVERICFQVEQAHWFYEDFIRDENPDLPSLPLKKFSQQLFAACPLLRQWSASQEHEQAFQEFMRYKTRVPVCGCIMLNPSLDKCVLVKGWKASSGWGFPKGKINEDEQEYDCAIRETLEETGFDVTPLLDRQIFIKNTLKEQQLTLYIVPDVPEDTVFQTRTRKEISKIEWFKLSDLPTWKKNRLVAANNKFYLISPFVSQLKAFVSERKRQRKAARKSGRTPAISNQESAPYYPGQFHVDELDTASPFRPNARPHERYDADLRMDPRPTNLWDDVGPQHVKPRALAVHVGHDSESSSQNSSATNALTSGSSAHASAIEPITPSSDTPYGNGVHVQNVETGPSNDSPHLARLLQGLSLSAAAVEPIQQSTPDFKPATVSSQPADQKKPPPTKSIFDFVSPFDALASPATKPEPIPTPTPPLQPVAKGVEPTNPPASRQASIISGPILNSQPRATPVPPAAFADLGLVPASLTSKSPVLHKRVAATPQPYNVLNGLPHPTATPVPGDSGDHPIDRRRKQLALLESIAGDADRMMTPAPQTPLMSSRTPAAQFLNYHPLPGVFQPPPPAERMHYPMGMANGAPRPGLPPSPLYSHPVPSRMTGPEPNVHKGHLLTMFGSTPTPTPMLPAPGSYPQAMYHNNIPQPHLQFGPSPSPAPIPGLGNYGAPNYPMQPQYAPPMNGGFPPGPPGPNGNMYPAPGHPYPTAGLS</sequence>
<dbReference type="Gene3D" id="1.10.10.1050">
    <property type="entry name" value="Dcp2, box A domain"/>
    <property type="match status" value="1"/>
</dbReference>
<dbReference type="InterPro" id="IPR015797">
    <property type="entry name" value="NUDIX_hydrolase-like_dom_sf"/>
</dbReference>
<evidence type="ECO:0000313" key="12">
    <source>
        <dbReference type="Proteomes" id="UP000663853"/>
    </source>
</evidence>
<dbReference type="GO" id="GO:0030145">
    <property type="term" value="F:manganese ion binding"/>
    <property type="evidence" value="ECO:0007669"/>
    <property type="project" value="InterPro"/>
</dbReference>
<dbReference type="InterPro" id="IPR000086">
    <property type="entry name" value="NUDIX_hydrolase_dom"/>
</dbReference>
<feature type="domain" description="Nudix hydrolase" evidence="10">
    <location>
        <begin position="126"/>
        <end position="257"/>
    </location>
</feature>
<dbReference type="Pfam" id="PF05026">
    <property type="entry name" value="DCP2"/>
    <property type="match status" value="1"/>
</dbReference>
<keyword evidence="8" id="KW-0464">Manganese</keyword>
<keyword evidence="6" id="KW-0378">Hydrolase</keyword>
<dbReference type="InterPro" id="IPR044099">
    <property type="entry name" value="Dcp2_NUDIX"/>
</dbReference>
<evidence type="ECO:0000256" key="7">
    <source>
        <dbReference type="ARBA" id="ARBA00022884"/>
    </source>
</evidence>
<reference evidence="11" key="1">
    <citation type="submission" date="2021-01" db="EMBL/GenBank/DDBJ databases">
        <authorList>
            <person name="Kaushik A."/>
        </authorList>
    </citation>
    <scope>NUCLEOTIDE SEQUENCE</scope>
    <source>
        <strain evidence="11">AG6-10EEA</strain>
    </source>
</reference>
<dbReference type="GO" id="GO:0000932">
    <property type="term" value="C:P-body"/>
    <property type="evidence" value="ECO:0007669"/>
    <property type="project" value="TreeGrafter"/>
</dbReference>
<evidence type="ECO:0000256" key="2">
    <source>
        <dbReference type="ARBA" id="ARBA00004496"/>
    </source>
</evidence>
<feature type="region of interest" description="Disordered" evidence="9">
    <location>
        <begin position="732"/>
        <end position="765"/>
    </location>
</feature>
<comment type="similarity">
    <text evidence="3">Belongs to the Nudix hydrolase family. DCP2 subfamily.</text>
</comment>
<accession>A0A8H3DA00</accession>
<evidence type="ECO:0000256" key="6">
    <source>
        <dbReference type="ARBA" id="ARBA00022801"/>
    </source>
</evidence>
<dbReference type="PANTHER" id="PTHR23114:SF17">
    <property type="entry name" value="M7GPPPN-MRNA HYDROLASE"/>
    <property type="match status" value="1"/>
</dbReference>
<evidence type="ECO:0000313" key="11">
    <source>
        <dbReference type="EMBL" id="CAE6521280.1"/>
    </source>
</evidence>
<keyword evidence="4" id="KW-0963">Cytoplasm</keyword>
<dbReference type="GO" id="GO:0000184">
    <property type="term" value="P:nuclear-transcribed mRNA catabolic process, nonsense-mediated decay"/>
    <property type="evidence" value="ECO:0007669"/>
    <property type="project" value="InterPro"/>
</dbReference>
<dbReference type="SUPFAM" id="SSF140586">
    <property type="entry name" value="Dcp2 domain-like"/>
    <property type="match status" value="1"/>
</dbReference>
<dbReference type="Proteomes" id="UP000663853">
    <property type="component" value="Unassembled WGS sequence"/>
</dbReference>
<dbReference type="PROSITE" id="PS00893">
    <property type="entry name" value="NUDIX_BOX"/>
    <property type="match status" value="1"/>
</dbReference>
<name>A0A8H3DA00_9AGAM</name>
<dbReference type="Gene3D" id="3.90.79.10">
    <property type="entry name" value="Nucleoside Triphosphate Pyrophosphohydrolase"/>
    <property type="match status" value="1"/>
</dbReference>
<comment type="cofactor">
    <cofactor evidence="1">
        <name>Mn(2+)</name>
        <dbReference type="ChEBI" id="CHEBI:29035"/>
    </cofactor>
</comment>
<feature type="compositionally biased region" description="Polar residues" evidence="9">
    <location>
        <begin position="396"/>
        <end position="405"/>
    </location>
</feature>
<organism evidence="11 12">
    <name type="scientific">Rhizoctonia solani</name>
    <dbReference type="NCBI Taxonomy" id="456999"/>
    <lineage>
        <taxon>Eukaryota</taxon>
        <taxon>Fungi</taxon>
        <taxon>Dikarya</taxon>
        <taxon>Basidiomycota</taxon>
        <taxon>Agaricomycotina</taxon>
        <taxon>Agaricomycetes</taxon>
        <taxon>Cantharellales</taxon>
        <taxon>Ceratobasidiaceae</taxon>
        <taxon>Rhizoctonia</taxon>
    </lineage>
</organism>
<dbReference type="FunFam" id="1.10.10.1050:FF:000003">
    <property type="entry name" value="Decapping enzyme Dcp2, putative"/>
    <property type="match status" value="1"/>
</dbReference>
<dbReference type="Pfam" id="PF00293">
    <property type="entry name" value="NUDIX"/>
    <property type="match status" value="1"/>
</dbReference>
<keyword evidence="5" id="KW-0479">Metal-binding</keyword>